<evidence type="ECO:0000313" key="8">
    <source>
        <dbReference type="EMBL" id="KAL1642558.1"/>
    </source>
</evidence>
<dbReference type="Gene3D" id="3.50.50.60">
    <property type="entry name" value="FAD/NAD(P)-binding domain"/>
    <property type="match status" value="1"/>
</dbReference>
<feature type="region of interest" description="Disordered" evidence="5">
    <location>
        <begin position="435"/>
        <end position="459"/>
    </location>
</feature>
<reference evidence="8 9" key="1">
    <citation type="journal article" date="2023" name="Plant Dis.">
        <title>First Report of Diplodia intermedia Causing Canker and Dieback Diseases on Apple Trees in Canada.</title>
        <authorList>
            <person name="Ellouze W."/>
            <person name="Ilyukhin E."/>
            <person name="Sulman M."/>
            <person name="Ali S."/>
        </authorList>
    </citation>
    <scope>NUCLEOTIDE SEQUENCE [LARGE SCALE GENOMIC DNA]</scope>
    <source>
        <strain evidence="8 9">M45-28</strain>
    </source>
</reference>
<protein>
    <recommendedName>
        <fullName evidence="7">Major facilitator superfamily (MFS) profile domain-containing protein</fullName>
    </recommendedName>
</protein>
<dbReference type="PANTHER" id="PTHR46720:SF3">
    <property type="entry name" value="FAD-BINDING DOMAIN-CONTAINING PROTEIN-RELATED"/>
    <property type="match status" value="1"/>
</dbReference>
<accession>A0ABR3TQY4</accession>
<evidence type="ECO:0000256" key="5">
    <source>
        <dbReference type="SAM" id="MobiDB-lite"/>
    </source>
</evidence>
<dbReference type="Pfam" id="PF01494">
    <property type="entry name" value="FAD_binding_3"/>
    <property type="match status" value="1"/>
</dbReference>
<feature type="transmembrane region" description="Helical" evidence="6">
    <location>
        <begin position="678"/>
        <end position="698"/>
    </location>
</feature>
<feature type="transmembrane region" description="Helical" evidence="6">
    <location>
        <begin position="936"/>
        <end position="955"/>
    </location>
</feature>
<evidence type="ECO:0000259" key="7">
    <source>
        <dbReference type="PROSITE" id="PS50850"/>
    </source>
</evidence>
<dbReference type="InterPro" id="IPR036188">
    <property type="entry name" value="FAD/NAD-bd_sf"/>
</dbReference>
<dbReference type="Gene3D" id="1.20.1250.20">
    <property type="entry name" value="MFS general substrate transporter like domains"/>
    <property type="match status" value="1"/>
</dbReference>
<organism evidence="8 9">
    <name type="scientific">Diplodia intermedia</name>
    <dbReference type="NCBI Taxonomy" id="856260"/>
    <lineage>
        <taxon>Eukaryota</taxon>
        <taxon>Fungi</taxon>
        <taxon>Dikarya</taxon>
        <taxon>Ascomycota</taxon>
        <taxon>Pezizomycotina</taxon>
        <taxon>Dothideomycetes</taxon>
        <taxon>Dothideomycetes incertae sedis</taxon>
        <taxon>Botryosphaeriales</taxon>
        <taxon>Botryosphaeriaceae</taxon>
        <taxon>Diplodia</taxon>
    </lineage>
</organism>
<dbReference type="InterPro" id="IPR020846">
    <property type="entry name" value="MFS_dom"/>
</dbReference>
<dbReference type="EMBL" id="JAKEKT020000032">
    <property type="protein sequence ID" value="KAL1642558.1"/>
    <property type="molecule type" value="Genomic_DNA"/>
</dbReference>
<keyword evidence="6" id="KW-0472">Membrane</keyword>
<dbReference type="InterPro" id="IPR036259">
    <property type="entry name" value="MFS_trans_sf"/>
</dbReference>
<dbReference type="SUPFAM" id="SSF103473">
    <property type="entry name" value="MFS general substrate transporter"/>
    <property type="match status" value="1"/>
</dbReference>
<keyword evidence="6" id="KW-1133">Transmembrane helix</keyword>
<dbReference type="PANTHER" id="PTHR46720">
    <property type="entry name" value="HYDROXYLASE, PUTATIVE (AFU_ORTHOLOGUE AFUA_3G01460)-RELATED"/>
    <property type="match status" value="1"/>
</dbReference>
<keyword evidence="3" id="KW-0274">FAD</keyword>
<feature type="transmembrane region" description="Helical" evidence="6">
    <location>
        <begin position="795"/>
        <end position="816"/>
    </location>
</feature>
<proteinExistence type="predicted"/>
<feature type="transmembrane region" description="Helical" evidence="6">
    <location>
        <begin position="755"/>
        <end position="774"/>
    </location>
</feature>
<evidence type="ECO:0000256" key="4">
    <source>
        <dbReference type="ARBA" id="ARBA00023002"/>
    </source>
</evidence>
<dbReference type="Pfam" id="PF07690">
    <property type="entry name" value="MFS_1"/>
    <property type="match status" value="1"/>
</dbReference>
<dbReference type="Proteomes" id="UP001521184">
    <property type="component" value="Unassembled WGS sequence"/>
</dbReference>
<sequence>MSSDEASFHVAIVGGGIVGLSMAVGLLRRNIKFTIYERAASFQELGAGIGFTPNAEHAMQLLDPRIHEAFRTAAAQNAEDYFYYVDGFNWDESNPEHEETILKLYLGERGFEGCRRSDFLKELVRHIPEENVKFAKELISVADMGDDGKVVLTFQDGTSADADIVIGCDGIRSKMRRIMLGDTHPASRPSYSHKYAIRGVVPMEKARAALGEWRTSNRVMHLGPNAHALTFPVAFGTMLNVVAFVTDPNEWQAEDGKLTAPAKKSEATQGFADFSPVVRTIMDLLPDQLDKWAVFDTYDHRVPTYVAGRLCLAGDSAHAASPHHGAGAGCGIEDCLALAVLIEAAVHDSSLNKSASVRKALQVYNDVRYERSQWLVDTSRVVGNVYEFSHPESGSDHKQIAHEIESRSHQVWFYDVDGMVTDALSQFHQKTEDANTDLELSDKETAEYGSNKGSESGVAAAVAEKESSSTEESIEMANEPEDEGFLSGFKLAAIVGSFSIVCFLMMLDISILSTALFLIFFVFFEIGSALCGAAQSSVMLIIGRAVAGIGGAGLMNGGFTILNSCVQPNRRASMLGLLMGFGNLGAALGPLIGGALTEYATWRWCFYINLPLGGALFPFLLWIHIPDHIPKPHWKTVIRNPLSEFDLIGFGLFAPAAIQLFLALEFAGNKHPWGSSEVIGLFCGAAVTFVLFFFWNKYKGDEAMIPLSMLRLTIVWASCITILMLSGTVFVAAYYLPLYFQGVRADTPFTSGVHFLPTILTQVVFTLVVGILGMKFIVSSLNVIHDPDMTIVQSFGYYLPFILAGGVFNSIGSGLLTTIAPSTTMAQLAGYQILSGTGRGLALPIPMVAVQNTLTPEQIPTAMSTFVFCQDFGAALMTVVAQTIFTNSLKTALREHAPTLDSGAIIAAGSTAMRKIVSAEELPNLLKAYSQAVGNTFYLATATALAGFFCSYLMGWNDIRQKNGKAA</sequence>
<evidence type="ECO:0000256" key="1">
    <source>
        <dbReference type="ARBA" id="ARBA00004141"/>
    </source>
</evidence>
<evidence type="ECO:0000256" key="3">
    <source>
        <dbReference type="ARBA" id="ARBA00022827"/>
    </source>
</evidence>
<comment type="subcellular location">
    <subcellularLocation>
        <location evidence="1">Membrane</location>
        <topology evidence="1">Multi-pass membrane protein</topology>
    </subcellularLocation>
</comment>
<feature type="transmembrane region" description="Helical" evidence="6">
    <location>
        <begin position="606"/>
        <end position="625"/>
    </location>
</feature>
<feature type="transmembrane region" description="Helical" evidence="6">
    <location>
        <begin position="6"/>
        <end position="27"/>
    </location>
</feature>
<evidence type="ECO:0000313" key="9">
    <source>
        <dbReference type="Proteomes" id="UP001521184"/>
    </source>
</evidence>
<dbReference type="InterPro" id="IPR051104">
    <property type="entry name" value="FAD_monoxygenase"/>
</dbReference>
<evidence type="ECO:0000256" key="2">
    <source>
        <dbReference type="ARBA" id="ARBA00022630"/>
    </source>
</evidence>
<dbReference type="InterPro" id="IPR002938">
    <property type="entry name" value="FAD-bd"/>
</dbReference>
<feature type="transmembrane region" description="Helical" evidence="6">
    <location>
        <begin position="710"/>
        <end position="735"/>
    </location>
</feature>
<dbReference type="InterPro" id="IPR011701">
    <property type="entry name" value="MFS"/>
</dbReference>
<feature type="domain" description="Major facilitator superfamily (MFS) profile" evidence="7">
    <location>
        <begin position="418"/>
        <end position="959"/>
    </location>
</feature>
<keyword evidence="6" id="KW-0812">Transmembrane</keyword>
<dbReference type="SUPFAM" id="SSF51905">
    <property type="entry name" value="FAD/NAD(P)-binding domain"/>
    <property type="match status" value="1"/>
</dbReference>
<name>A0ABR3TQY4_9PEZI</name>
<feature type="transmembrane region" description="Helical" evidence="6">
    <location>
        <begin position="536"/>
        <end position="562"/>
    </location>
</feature>
<dbReference type="PRINTS" id="PR00420">
    <property type="entry name" value="RNGMNOXGNASE"/>
</dbReference>
<comment type="caution">
    <text evidence="8">The sequence shown here is derived from an EMBL/GenBank/DDBJ whole genome shotgun (WGS) entry which is preliminary data.</text>
</comment>
<keyword evidence="9" id="KW-1185">Reference proteome</keyword>
<keyword evidence="4" id="KW-0560">Oxidoreductase</keyword>
<feature type="transmembrane region" description="Helical" evidence="6">
    <location>
        <begin position="491"/>
        <end position="524"/>
    </location>
</feature>
<evidence type="ECO:0000256" key="6">
    <source>
        <dbReference type="SAM" id="Phobius"/>
    </source>
</evidence>
<keyword evidence="2" id="KW-0285">Flavoprotein</keyword>
<dbReference type="PROSITE" id="PS50850">
    <property type="entry name" value="MFS"/>
    <property type="match status" value="1"/>
</dbReference>
<gene>
    <name evidence="8" type="ORF">SLS58_005326</name>
</gene>
<dbReference type="SUPFAM" id="SSF54373">
    <property type="entry name" value="FAD-linked reductases, C-terminal domain"/>
    <property type="match status" value="1"/>
</dbReference>
<feature type="transmembrane region" description="Helical" evidence="6">
    <location>
        <begin position="574"/>
        <end position="594"/>
    </location>
</feature>